<dbReference type="RefSeq" id="WP_025633946.1">
    <property type="nucleotide sequence ID" value="NZ_CP114196.1"/>
</dbReference>
<dbReference type="AlphaFoldDB" id="A0AA47JN85"/>
<dbReference type="Gene3D" id="3.40.50.300">
    <property type="entry name" value="P-loop containing nucleotide triphosphate hydrolases"/>
    <property type="match status" value="1"/>
</dbReference>
<dbReference type="SUPFAM" id="SSF52540">
    <property type="entry name" value="P-loop containing nucleoside triphosphate hydrolases"/>
    <property type="match status" value="1"/>
</dbReference>
<dbReference type="Pfam" id="PF13175">
    <property type="entry name" value="AAA_15"/>
    <property type="match status" value="1"/>
</dbReference>
<protein>
    <submittedName>
        <fullName evidence="2">AAA family ATPase</fullName>
    </submittedName>
</protein>
<evidence type="ECO:0000259" key="1">
    <source>
        <dbReference type="Pfam" id="PF13175"/>
    </source>
</evidence>
<geneLocation type="plasmid" evidence="2 3">
    <name>pHLA</name>
</geneLocation>
<dbReference type="Proteomes" id="UP001156560">
    <property type="component" value="Plasmid pHLA"/>
</dbReference>
<organism evidence="2 3">
    <name type="scientific">Vibrio parahaemolyticus</name>
    <dbReference type="NCBI Taxonomy" id="670"/>
    <lineage>
        <taxon>Bacteria</taxon>
        <taxon>Pseudomonadati</taxon>
        <taxon>Pseudomonadota</taxon>
        <taxon>Gammaproteobacteria</taxon>
        <taxon>Vibrionales</taxon>
        <taxon>Vibrionaceae</taxon>
        <taxon>Vibrio</taxon>
    </lineage>
</organism>
<dbReference type="InterPro" id="IPR027417">
    <property type="entry name" value="P-loop_NTPase"/>
</dbReference>
<accession>A0AA47JN85</accession>
<feature type="domain" description="Endonuclease GajA/Old nuclease/RecF-like AAA" evidence="1">
    <location>
        <begin position="5"/>
        <end position="352"/>
    </location>
</feature>
<evidence type="ECO:0000313" key="3">
    <source>
        <dbReference type="Proteomes" id="UP001156560"/>
    </source>
</evidence>
<dbReference type="PANTHER" id="PTHR43581">
    <property type="entry name" value="ATP/GTP PHOSPHATASE"/>
    <property type="match status" value="1"/>
</dbReference>
<sequence>MFLRIEKITVKNLFGFLNYDIELPESDHVVITGPNGYGKTMLLKLIHNAISNNYKELSKISFDTFELKTNLGLVRYFNSESGMQIESFLNDAKKIIIPSTQNLSEEKVFDYRKAFSILIHSVHLNDETEAYSIITKQRAFLEDKMKFALSKLHKLDQLVYDLFSCISIESHEVQNNALPYMQKERIVGLQDLLAPYTRFGLLPKSSKYLELNDLNLVSDYTINLSDKLDEIFYEESLHEDFVGRLSEFSKLIEKKKFSFKTIAVNPEYGFAFFNHVGANIPLEKLSSGEKNQVSIFFDLIFKAENGAIILIDEPEVSLHISWQKDLLNEFSQISKFNHYSQLIVTTHSPDVIGDEWESSIDLFDKHVIAKSN</sequence>
<reference evidence="2" key="1">
    <citation type="submission" date="2022-12" db="EMBL/GenBank/DDBJ databases">
        <title>Vibrio parahaemolyticus become highly virulent by producing novel Tc toxins.</title>
        <authorList>
            <person name="Yang F."/>
            <person name="You Y."/>
            <person name="Lai Q."/>
            <person name="Xu L."/>
            <person name="Li F."/>
        </authorList>
    </citation>
    <scope>NUCLEOTIDE SEQUENCE</scope>
    <source>
        <strain evidence="2">Vp-HL-202005</strain>
        <plasmid evidence="2">pHLA</plasmid>
    </source>
</reference>
<proteinExistence type="predicted"/>
<dbReference type="InterPro" id="IPR051396">
    <property type="entry name" value="Bact_Antivir_Def_Nuclease"/>
</dbReference>
<dbReference type="InterPro" id="IPR041685">
    <property type="entry name" value="AAA_GajA/Old/RecF-like"/>
</dbReference>
<dbReference type="EMBL" id="CP114196">
    <property type="protein sequence ID" value="WAT93798.1"/>
    <property type="molecule type" value="Genomic_DNA"/>
</dbReference>
<dbReference type="PANTHER" id="PTHR43581:SF2">
    <property type="entry name" value="EXCINUCLEASE ATPASE SUBUNIT"/>
    <property type="match status" value="1"/>
</dbReference>
<keyword evidence="2" id="KW-0614">Plasmid</keyword>
<evidence type="ECO:0000313" key="2">
    <source>
        <dbReference type="EMBL" id="WAT93798.1"/>
    </source>
</evidence>
<name>A0AA47JN85_VIBPH</name>
<gene>
    <name evidence="2" type="ORF">O1Q84_26100</name>
</gene>